<accession>A0A2S8SW80</accession>
<keyword evidence="3" id="KW-1185">Reference proteome</keyword>
<dbReference type="InParanoid" id="A0A2S8SW80"/>
<dbReference type="Proteomes" id="UP000237684">
    <property type="component" value="Unassembled WGS sequence"/>
</dbReference>
<evidence type="ECO:0000313" key="3">
    <source>
        <dbReference type="Proteomes" id="UP000237684"/>
    </source>
</evidence>
<dbReference type="RefSeq" id="WP_123580267.1">
    <property type="nucleotide sequence ID" value="NZ_NIGF01000002.1"/>
</dbReference>
<proteinExistence type="predicted"/>
<feature type="transmembrane region" description="Helical" evidence="1">
    <location>
        <begin position="358"/>
        <end position="376"/>
    </location>
</feature>
<organism evidence="2 3">
    <name type="scientific">Abditibacterium utsteinense</name>
    <dbReference type="NCBI Taxonomy" id="1960156"/>
    <lineage>
        <taxon>Bacteria</taxon>
        <taxon>Pseudomonadati</taxon>
        <taxon>Abditibacteriota</taxon>
        <taxon>Abditibacteriia</taxon>
        <taxon>Abditibacteriales</taxon>
        <taxon>Abditibacteriaceae</taxon>
        <taxon>Abditibacterium</taxon>
    </lineage>
</organism>
<feature type="transmembrane region" description="Helical" evidence="1">
    <location>
        <begin position="126"/>
        <end position="143"/>
    </location>
</feature>
<dbReference type="AlphaFoldDB" id="A0A2S8SW80"/>
<keyword evidence="1" id="KW-0472">Membrane</keyword>
<feature type="transmembrane region" description="Helical" evidence="1">
    <location>
        <begin position="179"/>
        <end position="207"/>
    </location>
</feature>
<gene>
    <name evidence="2" type="ORF">B1R32_10260</name>
</gene>
<keyword evidence="1" id="KW-1133">Transmembrane helix</keyword>
<feature type="transmembrane region" description="Helical" evidence="1">
    <location>
        <begin position="219"/>
        <end position="238"/>
    </location>
</feature>
<feature type="transmembrane region" description="Helical" evidence="1">
    <location>
        <begin position="99"/>
        <end position="120"/>
    </location>
</feature>
<evidence type="ECO:0000256" key="1">
    <source>
        <dbReference type="SAM" id="Phobius"/>
    </source>
</evidence>
<reference evidence="2 3" key="1">
    <citation type="journal article" date="2018" name="Syst. Appl. Microbiol.">
        <title>Abditibacterium utsteinense sp. nov., the first cultivated member of candidate phylum FBP, isolated from ice-free Antarctic soil samples.</title>
        <authorList>
            <person name="Tahon G."/>
            <person name="Tytgat B."/>
            <person name="Lebbe L."/>
            <person name="Carlier A."/>
            <person name="Willems A."/>
        </authorList>
    </citation>
    <scope>NUCLEOTIDE SEQUENCE [LARGE SCALE GENOMIC DNA]</scope>
    <source>
        <strain evidence="2 3">LMG 29911</strain>
    </source>
</reference>
<feature type="transmembrane region" description="Helical" evidence="1">
    <location>
        <begin position="150"/>
        <end position="167"/>
    </location>
</feature>
<sequence>MNRISTPIVRPEIRHNFLEKLAFPLLMLIVVGFAWRPLTGGDDFWAHASIGRWILENGRIPRETLFLWSEKIPWIAHAWGTGIIFALLMRIGGENVGPYLAQIFNALLCLFPFALIWRFYRQNNRFSSWMAPVFVLGIWVSAARFHPRPELYTAVFLTFLLLFLTSWPRQKSVPKASIAGILLMFVVWPNLHGAVAIGLVLLWVAALAELIQSRGDNRLLLLAAVCTLLIFVCNPRGFDYYRVIMPIASKTFERIDEWKPFWKWPTLATELWVGELILWAFGFLLWTRNPQRRWMQLGWMLLMLAAFLQARRQLWLTALTSLIVIVSNTRFDSNDLFYSWRKLTKGDTSEAIPSPMRLIARLGILLILVCALAQSIPRDFYPIRATNRKLPVKMAAFVRDQAPQGRLFNDYEFSAYLQWALHGKRGLYIDLNNAYPDSLMDEYFAVQAFSKNPQKMKQFDIKRAQILSRRKIDVVALRPFTKKEGLSIVGNYLDKNPGWKRIYRQSDGTVWTRRAKVAIVQ</sequence>
<feature type="transmembrane region" description="Helical" evidence="1">
    <location>
        <begin position="267"/>
        <end position="287"/>
    </location>
</feature>
<dbReference type="OrthoDB" id="9786218at2"/>
<dbReference type="EMBL" id="NIGF01000002">
    <property type="protein sequence ID" value="PQV65053.1"/>
    <property type="molecule type" value="Genomic_DNA"/>
</dbReference>
<keyword evidence="1" id="KW-0812">Transmembrane</keyword>
<name>A0A2S8SW80_9BACT</name>
<evidence type="ECO:0000313" key="2">
    <source>
        <dbReference type="EMBL" id="PQV65053.1"/>
    </source>
</evidence>
<feature type="transmembrane region" description="Helical" evidence="1">
    <location>
        <begin position="21"/>
        <end position="38"/>
    </location>
</feature>
<comment type="caution">
    <text evidence="2">The sequence shown here is derived from an EMBL/GenBank/DDBJ whole genome shotgun (WGS) entry which is preliminary data.</text>
</comment>
<evidence type="ECO:0008006" key="4">
    <source>
        <dbReference type="Google" id="ProtNLM"/>
    </source>
</evidence>
<protein>
    <recommendedName>
        <fullName evidence="4">Glycosyltransferase RgtA/B/C/D-like domain-containing protein</fullName>
    </recommendedName>
</protein>
<feature type="transmembrane region" description="Helical" evidence="1">
    <location>
        <begin position="74"/>
        <end position="92"/>
    </location>
</feature>